<feature type="transmembrane region" description="Helical" evidence="10">
    <location>
        <begin position="47"/>
        <end position="69"/>
    </location>
</feature>
<evidence type="ECO:0000256" key="7">
    <source>
        <dbReference type="ARBA" id="ARBA00023136"/>
    </source>
</evidence>
<dbReference type="GO" id="GO:0005886">
    <property type="term" value="C:plasma membrane"/>
    <property type="evidence" value="ECO:0007669"/>
    <property type="project" value="UniProtKB-SubCell"/>
</dbReference>
<evidence type="ECO:0000256" key="1">
    <source>
        <dbReference type="ARBA" id="ARBA00022475"/>
    </source>
</evidence>
<keyword evidence="12" id="KW-1185">Reference proteome</keyword>
<comment type="function">
    <text evidence="10">Catalyzes the transfer of an acyl group from acyl-phosphate (acyl-PO(4)) to glycerol-3-phosphate (G3P) to form lysophosphatidic acid (LPA). This enzyme utilizes acyl-phosphate as fatty acyl donor, but not acyl-CoA or acyl-ACP.</text>
</comment>
<evidence type="ECO:0000256" key="9">
    <source>
        <dbReference type="ARBA" id="ARBA00023264"/>
    </source>
</evidence>
<dbReference type="KEGG" id="dae:Dtox_2109"/>
<dbReference type="OrthoDB" id="9777124at2"/>
<dbReference type="GO" id="GO:0043772">
    <property type="term" value="F:acyl-phosphate glycerol-3-phosphate acyltransferase activity"/>
    <property type="evidence" value="ECO:0007669"/>
    <property type="project" value="UniProtKB-UniRule"/>
</dbReference>
<feature type="transmembrane region" description="Helical" evidence="10">
    <location>
        <begin position="139"/>
        <end position="158"/>
    </location>
</feature>
<dbReference type="PANTHER" id="PTHR30309">
    <property type="entry name" value="INNER MEMBRANE PROTEIN YGIH"/>
    <property type="match status" value="1"/>
</dbReference>
<comment type="catalytic activity">
    <reaction evidence="10">
        <text>an acyl phosphate + sn-glycerol 3-phosphate = a 1-acyl-sn-glycero-3-phosphate + phosphate</text>
        <dbReference type="Rhea" id="RHEA:34075"/>
        <dbReference type="ChEBI" id="CHEBI:43474"/>
        <dbReference type="ChEBI" id="CHEBI:57597"/>
        <dbReference type="ChEBI" id="CHEBI:57970"/>
        <dbReference type="ChEBI" id="CHEBI:59918"/>
        <dbReference type="EC" id="2.3.1.275"/>
    </reaction>
</comment>
<evidence type="ECO:0000313" key="12">
    <source>
        <dbReference type="Proteomes" id="UP000002217"/>
    </source>
</evidence>
<keyword evidence="8 10" id="KW-0594">Phospholipid biosynthesis</keyword>
<name>C8VZ28_DESAS</name>
<keyword evidence="2 10" id="KW-0444">Lipid biosynthesis</keyword>
<dbReference type="AlphaFoldDB" id="C8VZ28"/>
<organism evidence="11 12">
    <name type="scientific">Desulfofarcimen acetoxidans (strain ATCC 49208 / DSM 771 / KCTC 5769 / VKM B-1644 / 5575)</name>
    <name type="common">Desulfotomaculum acetoxidans</name>
    <dbReference type="NCBI Taxonomy" id="485916"/>
    <lineage>
        <taxon>Bacteria</taxon>
        <taxon>Bacillati</taxon>
        <taxon>Bacillota</taxon>
        <taxon>Clostridia</taxon>
        <taxon>Eubacteriales</taxon>
        <taxon>Peptococcaceae</taxon>
        <taxon>Desulfofarcimen</taxon>
    </lineage>
</organism>
<reference evidence="11 12" key="1">
    <citation type="journal article" date="2009" name="Stand. Genomic Sci.">
        <title>Complete genome sequence of Desulfotomaculum acetoxidans type strain (5575).</title>
        <authorList>
            <person name="Spring S."/>
            <person name="Lapidus A."/>
            <person name="Schroder M."/>
            <person name="Gleim D."/>
            <person name="Sims D."/>
            <person name="Meincke L."/>
            <person name="Glavina Del Rio T."/>
            <person name="Tice H."/>
            <person name="Copeland A."/>
            <person name="Cheng J.F."/>
            <person name="Lucas S."/>
            <person name="Chen F."/>
            <person name="Nolan M."/>
            <person name="Bruce D."/>
            <person name="Goodwin L."/>
            <person name="Pitluck S."/>
            <person name="Ivanova N."/>
            <person name="Mavromatis K."/>
            <person name="Mikhailova N."/>
            <person name="Pati A."/>
            <person name="Chen A."/>
            <person name="Palaniappan K."/>
            <person name="Land M."/>
            <person name="Hauser L."/>
            <person name="Chang Y.J."/>
            <person name="Jeffries C.D."/>
            <person name="Chain P."/>
            <person name="Saunders E."/>
            <person name="Brettin T."/>
            <person name="Detter J.C."/>
            <person name="Goker M."/>
            <person name="Bristow J."/>
            <person name="Eisen J.A."/>
            <person name="Markowitz V."/>
            <person name="Hugenholtz P."/>
            <person name="Kyrpides N.C."/>
            <person name="Klenk H.P."/>
            <person name="Han C."/>
        </authorList>
    </citation>
    <scope>NUCLEOTIDE SEQUENCE [LARGE SCALE GENOMIC DNA]</scope>
    <source>
        <strain evidence="12">ATCC 49208 / DSM 771 / VKM B-1644</strain>
    </source>
</reference>
<evidence type="ECO:0000256" key="3">
    <source>
        <dbReference type="ARBA" id="ARBA00022679"/>
    </source>
</evidence>
<evidence type="ECO:0000256" key="10">
    <source>
        <dbReference type="HAMAP-Rule" id="MF_01043"/>
    </source>
</evidence>
<keyword evidence="1 10" id="KW-1003">Cell membrane</keyword>
<dbReference type="UniPathway" id="UPA00085"/>
<comment type="subunit">
    <text evidence="10">Probably interacts with PlsX.</text>
</comment>
<feature type="transmembrane region" description="Helical" evidence="10">
    <location>
        <begin position="81"/>
        <end position="99"/>
    </location>
</feature>
<evidence type="ECO:0000256" key="4">
    <source>
        <dbReference type="ARBA" id="ARBA00022692"/>
    </source>
</evidence>
<proteinExistence type="inferred from homology"/>
<keyword evidence="5 10" id="KW-1133">Transmembrane helix</keyword>
<dbReference type="EMBL" id="CP001720">
    <property type="protein sequence ID" value="ACV62938.1"/>
    <property type="molecule type" value="Genomic_DNA"/>
</dbReference>
<dbReference type="EC" id="2.3.1.275" evidence="10"/>
<dbReference type="eggNOG" id="COG0344">
    <property type="taxonomic scope" value="Bacteria"/>
</dbReference>
<comment type="similarity">
    <text evidence="10">Belongs to the PlsY family.</text>
</comment>
<dbReference type="RefSeq" id="WP_015757642.1">
    <property type="nucleotide sequence ID" value="NC_013216.1"/>
</dbReference>
<keyword evidence="6 10" id="KW-0443">Lipid metabolism</keyword>
<dbReference type="Pfam" id="PF02660">
    <property type="entry name" value="G3P_acyltransf"/>
    <property type="match status" value="1"/>
</dbReference>
<dbReference type="PANTHER" id="PTHR30309:SF0">
    <property type="entry name" value="GLYCEROL-3-PHOSPHATE ACYLTRANSFERASE-RELATED"/>
    <property type="match status" value="1"/>
</dbReference>
<evidence type="ECO:0000256" key="5">
    <source>
        <dbReference type="ARBA" id="ARBA00022989"/>
    </source>
</evidence>
<keyword evidence="9 10" id="KW-1208">Phospholipid metabolism</keyword>
<keyword evidence="7 10" id="KW-0472">Membrane</keyword>
<comment type="subcellular location">
    <subcellularLocation>
        <location evidence="10">Cell membrane</location>
        <topology evidence="10">Multi-pass membrane protein</topology>
    </subcellularLocation>
</comment>
<protein>
    <recommendedName>
        <fullName evidence="10">Glycerol-3-phosphate acyltransferase</fullName>
    </recommendedName>
    <alternativeName>
        <fullName evidence="10">Acyl-PO4 G3P acyltransferase</fullName>
    </alternativeName>
    <alternativeName>
        <fullName evidence="10">Acyl-phosphate--glycerol-3-phosphate acyltransferase</fullName>
    </alternativeName>
    <alternativeName>
        <fullName evidence="10">G3P acyltransferase</fullName>
        <shortName evidence="10">GPAT</shortName>
        <ecNumber evidence="10">2.3.1.275</ecNumber>
    </alternativeName>
    <alternativeName>
        <fullName evidence="10">Lysophosphatidic acid synthase</fullName>
        <shortName evidence="10">LPA synthase</shortName>
    </alternativeName>
</protein>
<evidence type="ECO:0000256" key="2">
    <source>
        <dbReference type="ARBA" id="ARBA00022516"/>
    </source>
</evidence>
<comment type="pathway">
    <text evidence="10">Lipid metabolism; phospholipid metabolism.</text>
</comment>
<accession>C8VZ28</accession>
<evidence type="ECO:0000313" key="11">
    <source>
        <dbReference type="EMBL" id="ACV62938.1"/>
    </source>
</evidence>
<dbReference type="HOGENOM" id="CLU_081254_4_0_9"/>
<dbReference type="HAMAP" id="MF_01043">
    <property type="entry name" value="PlsY"/>
    <property type="match status" value="1"/>
</dbReference>
<dbReference type="GO" id="GO:0008654">
    <property type="term" value="P:phospholipid biosynthetic process"/>
    <property type="evidence" value="ECO:0007669"/>
    <property type="project" value="UniProtKB-UniRule"/>
</dbReference>
<dbReference type="InterPro" id="IPR003811">
    <property type="entry name" value="G3P_acylTferase_PlsY"/>
</dbReference>
<keyword evidence="3 10" id="KW-0808">Transferase</keyword>
<dbReference type="Proteomes" id="UP000002217">
    <property type="component" value="Chromosome"/>
</dbReference>
<dbReference type="STRING" id="485916.Dtox_2109"/>
<keyword evidence="4 10" id="KW-0812">Transmembrane</keyword>
<feature type="transmembrane region" description="Helical" evidence="10">
    <location>
        <begin position="111"/>
        <end position="133"/>
    </location>
</feature>
<gene>
    <name evidence="10" type="primary">plsY</name>
    <name evidence="11" type="ordered locus">Dtox_2109</name>
</gene>
<evidence type="ECO:0000256" key="8">
    <source>
        <dbReference type="ARBA" id="ARBA00023209"/>
    </source>
</evidence>
<dbReference type="SMART" id="SM01207">
    <property type="entry name" value="G3P_acyltransf"/>
    <property type="match status" value="1"/>
</dbReference>
<sequence>MNMLMAIIISYLIGSIPFGYLVTRIWKGIDIRDLGSGNIGATNVWRNLGPAAGLLALAGDIGKGVLAVILAKSLGNETTVLLASLAVLAGHSYPVFLNFKGGKMVATGLGVLLATNSTTPIVALVAFLIWLLFVGVSRYVSLGSIAAAVSVSITMLVLKEPWQVLVFGFTASVLAIYKHSSNIKRLLNGTENKIVFKNKK</sequence>
<evidence type="ECO:0000256" key="6">
    <source>
        <dbReference type="ARBA" id="ARBA00023098"/>
    </source>
</evidence>
<feature type="transmembrane region" description="Helical" evidence="10">
    <location>
        <begin position="6"/>
        <end position="26"/>
    </location>
</feature>
<dbReference type="NCBIfam" id="TIGR00023">
    <property type="entry name" value="glycerol-3-phosphate 1-O-acyltransferase PlsY"/>
    <property type="match status" value="1"/>
</dbReference>